<feature type="compositionally biased region" description="Basic and acidic residues" evidence="1">
    <location>
        <begin position="120"/>
        <end position="133"/>
    </location>
</feature>
<evidence type="ECO:0000256" key="1">
    <source>
        <dbReference type="SAM" id="MobiDB-lite"/>
    </source>
</evidence>
<dbReference type="RefSeq" id="WP_406855143.1">
    <property type="nucleotide sequence ID" value="NZ_CP157484.1"/>
</dbReference>
<sequence length="147" mass="15521">MSATTVDRSGLDEAQRHGLGDAQAGLTRRTRDELVTFLAEQGVRVSASDNDAVFERYCEAYDQRSRQEDLVDAGSEMSFPASDPPSYMAGASVAGAPPENADECREGPNTAASDSSQLKKIQETDGTGGHKSDAPGGGEKPNAARRD</sequence>
<feature type="region of interest" description="Disordered" evidence="1">
    <location>
        <begin position="1"/>
        <end position="29"/>
    </location>
</feature>
<dbReference type="EMBL" id="CP157484">
    <property type="protein sequence ID" value="XBO38305.1"/>
    <property type="molecule type" value="Genomic_DNA"/>
</dbReference>
<feature type="compositionally biased region" description="Basic and acidic residues" evidence="1">
    <location>
        <begin position="9"/>
        <end position="19"/>
    </location>
</feature>
<evidence type="ECO:0000313" key="2">
    <source>
        <dbReference type="EMBL" id="XBO38305.1"/>
    </source>
</evidence>
<proteinExistence type="predicted"/>
<reference evidence="2" key="1">
    <citation type="submission" date="2024-05" db="EMBL/GenBank/DDBJ databases">
        <authorList>
            <person name="Kim S."/>
            <person name="Heo J."/>
            <person name="Choi H."/>
            <person name="Choi Y."/>
            <person name="Kwon S.-W."/>
            <person name="Kim Y."/>
        </authorList>
    </citation>
    <scope>NUCLEOTIDE SEQUENCE</scope>
    <source>
        <strain evidence="2">KACC 23698</strain>
    </source>
</reference>
<feature type="compositionally biased region" description="Polar residues" evidence="1">
    <location>
        <begin position="110"/>
        <end position="119"/>
    </location>
</feature>
<accession>A0AAU7JDM9</accession>
<organism evidence="2">
    <name type="scientific">Alsobacter sp. KACC 23698</name>
    <dbReference type="NCBI Taxonomy" id="3149229"/>
    <lineage>
        <taxon>Bacteria</taxon>
        <taxon>Pseudomonadati</taxon>
        <taxon>Pseudomonadota</taxon>
        <taxon>Alphaproteobacteria</taxon>
        <taxon>Hyphomicrobiales</taxon>
        <taxon>Alsobacteraceae</taxon>
        <taxon>Alsobacter</taxon>
    </lineage>
</organism>
<gene>
    <name evidence="2" type="ORF">ABEG18_21770</name>
</gene>
<feature type="region of interest" description="Disordered" evidence="1">
    <location>
        <begin position="63"/>
        <end position="147"/>
    </location>
</feature>
<name>A0AAU7JDM9_9HYPH</name>
<dbReference type="AlphaFoldDB" id="A0AAU7JDM9"/>
<protein>
    <submittedName>
        <fullName evidence="2">Uncharacterized protein</fullName>
    </submittedName>
</protein>